<dbReference type="KEGG" id="liu:OU989_11095"/>
<dbReference type="InterPro" id="IPR000182">
    <property type="entry name" value="GNAT_dom"/>
</dbReference>
<accession>A0AAJ5RPZ2</accession>
<dbReference type="PANTHER" id="PTHR43415:SF3">
    <property type="entry name" value="GNAT-FAMILY ACETYLTRANSFERASE"/>
    <property type="match status" value="1"/>
</dbReference>
<evidence type="ECO:0000313" key="2">
    <source>
        <dbReference type="EMBL" id="WDV08985.1"/>
    </source>
</evidence>
<dbReference type="PROSITE" id="PS51186">
    <property type="entry name" value="GNAT"/>
    <property type="match status" value="1"/>
</dbReference>
<dbReference type="RefSeq" id="WP_274797227.1">
    <property type="nucleotide sequence ID" value="NZ_CP113527.1"/>
</dbReference>
<name>A0AAJ5RPZ2_9BACI</name>
<dbReference type="Pfam" id="PF00583">
    <property type="entry name" value="Acetyltransf_1"/>
    <property type="match status" value="1"/>
</dbReference>
<feature type="domain" description="N-acetyltransferase" evidence="1">
    <location>
        <begin position="8"/>
        <end position="163"/>
    </location>
</feature>
<dbReference type="SUPFAM" id="SSF55729">
    <property type="entry name" value="Acyl-CoA N-acyltransferases (Nat)"/>
    <property type="match status" value="1"/>
</dbReference>
<reference evidence="2" key="1">
    <citation type="submission" date="2022-11" db="EMBL/GenBank/DDBJ databases">
        <title>Lysinibacillus irui.</title>
        <authorList>
            <person name="Akintayo S.O."/>
        </authorList>
    </citation>
    <scope>NUCLEOTIDE SEQUENCE</scope>
    <source>
        <strain evidence="2">IRB4-01</strain>
    </source>
</reference>
<sequence length="180" mass="20788">MFLESDSVTLRKTNRQDVDFVCSLEAMEENAKFIIPWSKEKHEKALANTDVLHLIVEDRKRSQPVGYLIIAGLENPDLSIELVRITINEKGKGYGKESFNLIKDWVFTKFQAHRLWLDVKVNNVRAFKLYQKQGFVVEGTLRDCLKTEHGFESLHIMSILKNEYEELTKEGTCCSTSLMS</sequence>
<dbReference type="AlphaFoldDB" id="A0AAJ5RPZ2"/>
<dbReference type="Proteomes" id="UP001219585">
    <property type="component" value="Chromosome"/>
</dbReference>
<evidence type="ECO:0000313" key="3">
    <source>
        <dbReference type="Proteomes" id="UP001219585"/>
    </source>
</evidence>
<dbReference type="InterPro" id="IPR016181">
    <property type="entry name" value="Acyl_CoA_acyltransferase"/>
</dbReference>
<gene>
    <name evidence="2" type="ORF">OU989_11095</name>
</gene>
<dbReference type="EMBL" id="CP113527">
    <property type="protein sequence ID" value="WDV08985.1"/>
    <property type="molecule type" value="Genomic_DNA"/>
</dbReference>
<dbReference type="PANTHER" id="PTHR43415">
    <property type="entry name" value="SPERMIDINE N(1)-ACETYLTRANSFERASE"/>
    <property type="match status" value="1"/>
</dbReference>
<proteinExistence type="predicted"/>
<organism evidence="2 3">
    <name type="scientific">Lysinibacillus irui</name>
    <dbReference type="NCBI Taxonomy" id="2998077"/>
    <lineage>
        <taxon>Bacteria</taxon>
        <taxon>Bacillati</taxon>
        <taxon>Bacillota</taxon>
        <taxon>Bacilli</taxon>
        <taxon>Bacillales</taxon>
        <taxon>Bacillaceae</taxon>
        <taxon>Lysinibacillus</taxon>
    </lineage>
</organism>
<evidence type="ECO:0000259" key="1">
    <source>
        <dbReference type="PROSITE" id="PS51186"/>
    </source>
</evidence>
<dbReference type="Gene3D" id="3.40.630.30">
    <property type="match status" value="1"/>
</dbReference>
<protein>
    <submittedName>
        <fullName evidence="2">GNAT family protein</fullName>
    </submittedName>
</protein>
<dbReference type="GO" id="GO:0016747">
    <property type="term" value="F:acyltransferase activity, transferring groups other than amino-acyl groups"/>
    <property type="evidence" value="ECO:0007669"/>
    <property type="project" value="InterPro"/>
</dbReference>